<dbReference type="GO" id="GO:0000976">
    <property type="term" value="F:transcription cis-regulatory region binding"/>
    <property type="evidence" value="ECO:0007669"/>
    <property type="project" value="TreeGrafter"/>
</dbReference>
<dbReference type="PATRIC" id="fig|1139219.3.peg.1443"/>
<dbReference type="PANTHER" id="PTHR30146">
    <property type="entry name" value="LACI-RELATED TRANSCRIPTIONAL REPRESSOR"/>
    <property type="match status" value="1"/>
</dbReference>
<gene>
    <name evidence="5" type="ORF">OMK_01481</name>
</gene>
<dbReference type="OrthoDB" id="43195at2"/>
<evidence type="ECO:0000259" key="4">
    <source>
        <dbReference type="PROSITE" id="PS50932"/>
    </source>
</evidence>
<dbReference type="HOGENOM" id="CLU_037628_1_0_9"/>
<keyword evidence="6" id="KW-1185">Reference proteome</keyword>
<evidence type="ECO:0000256" key="2">
    <source>
        <dbReference type="ARBA" id="ARBA00023125"/>
    </source>
</evidence>
<dbReference type="SMART" id="SM00354">
    <property type="entry name" value="HTH_LACI"/>
    <property type="match status" value="1"/>
</dbReference>
<dbReference type="PROSITE" id="PS50932">
    <property type="entry name" value="HTH_LACI_2"/>
    <property type="match status" value="1"/>
</dbReference>
<name>S0KK08_9ENTE</name>
<reference evidence="5 6" key="1">
    <citation type="submission" date="2013-03" db="EMBL/GenBank/DDBJ databases">
        <title>The Genome Sequence of Enterococcus dispar ATCC_51266 (Illumina only assembly).</title>
        <authorList>
            <consortium name="The Broad Institute Genomics Platform"/>
            <consortium name="The Broad Institute Genome Sequencing Center for Infectious Disease"/>
            <person name="Earl A."/>
            <person name="Russ C."/>
            <person name="Gilmore M."/>
            <person name="Surin D."/>
            <person name="Walker B."/>
            <person name="Young S."/>
            <person name="Zeng Q."/>
            <person name="Gargeya S."/>
            <person name="Fitzgerald M."/>
            <person name="Haas B."/>
            <person name="Abouelleil A."/>
            <person name="Allen A.W."/>
            <person name="Alvarado L."/>
            <person name="Arachchi H.M."/>
            <person name="Berlin A.M."/>
            <person name="Chapman S.B."/>
            <person name="Gainer-Dewar J."/>
            <person name="Goldberg J."/>
            <person name="Griggs A."/>
            <person name="Gujja S."/>
            <person name="Hansen M."/>
            <person name="Howarth C."/>
            <person name="Imamovic A."/>
            <person name="Ireland A."/>
            <person name="Larimer J."/>
            <person name="McCowan C."/>
            <person name="Murphy C."/>
            <person name="Pearson M."/>
            <person name="Poon T.W."/>
            <person name="Priest M."/>
            <person name="Roberts A."/>
            <person name="Saif S."/>
            <person name="Shea T."/>
            <person name="Sisk P."/>
            <person name="Sykes S."/>
            <person name="Wortman J."/>
            <person name="Nusbaum C."/>
            <person name="Birren B."/>
        </authorList>
    </citation>
    <scope>NUCLEOTIDE SEQUENCE [LARGE SCALE GENOMIC DNA]</scope>
    <source>
        <strain evidence="5 6">ATCC 51266</strain>
    </source>
</reference>
<evidence type="ECO:0000313" key="5">
    <source>
        <dbReference type="EMBL" id="EOT41310.1"/>
    </source>
</evidence>
<dbReference type="InterPro" id="IPR046335">
    <property type="entry name" value="LacI/GalR-like_sensor"/>
</dbReference>
<dbReference type="CDD" id="cd01544">
    <property type="entry name" value="PBP1_GalR"/>
    <property type="match status" value="1"/>
</dbReference>
<organism evidence="5 6">
    <name type="scientific">Enterococcus dispar ATCC 51266</name>
    <dbReference type="NCBI Taxonomy" id="1139219"/>
    <lineage>
        <taxon>Bacteria</taxon>
        <taxon>Bacillati</taxon>
        <taxon>Bacillota</taxon>
        <taxon>Bacilli</taxon>
        <taxon>Lactobacillales</taxon>
        <taxon>Enterococcaceae</taxon>
        <taxon>Enterococcus</taxon>
    </lineage>
</organism>
<comment type="caution">
    <text evidence="5">The sequence shown here is derived from an EMBL/GenBank/DDBJ whole genome shotgun (WGS) entry which is preliminary data.</text>
</comment>
<keyword evidence="3" id="KW-0804">Transcription</keyword>
<dbReference type="Proteomes" id="UP000014127">
    <property type="component" value="Unassembled WGS sequence"/>
</dbReference>
<feature type="domain" description="HTH lacI-type" evidence="4">
    <location>
        <begin position="2"/>
        <end position="58"/>
    </location>
</feature>
<dbReference type="AlphaFoldDB" id="S0KK08"/>
<accession>S0KK08</accession>
<dbReference type="STRING" id="44009.RV01_GL001118"/>
<evidence type="ECO:0000313" key="6">
    <source>
        <dbReference type="Proteomes" id="UP000014127"/>
    </source>
</evidence>
<dbReference type="PANTHER" id="PTHR30146:SF149">
    <property type="entry name" value="HTH-TYPE TRANSCRIPTIONAL REGULATOR EBGR"/>
    <property type="match status" value="1"/>
</dbReference>
<dbReference type="Pfam" id="PF00356">
    <property type="entry name" value="LacI"/>
    <property type="match status" value="1"/>
</dbReference>
<dbReference type="InterPro" id="IPR028082">
    <property type="entry name" value="Peripla_BP_I"/>
</dbReference>
<dbReference type="CDD" id="cd01392">
    <property type="entry name" value="HTH_LacI"/>
    <property type="match status" value="1"/>
</dbReference>
<evidence type="ECO:0000256" key="3">
    <source>
        <dbReference type="ARBA" id="ARBA00023163"/>
    </source>
</evidence>
<proteinExistence type="predicted"/>
<dbReference type="eggNOG" id="COG1609">
    <property type="taxonomic scope" value="Bacteria"/>
</dbReference>
<dbReference type="EMBL" id="AHYR01000005">
    <property type="protein sequence ID" value="EOT41310.1"/>
    <property type="molecule type" value="Genomic_DNA"/>
</dbReference>
<dbReference type="PROSITE" id="PS00356">
    <property type="entry name" value="HTH_LACI_1"/>
    <property type="match status" value="1"/>
</dbReference>
<dbReference type="Pfam" id="PF13377">
    <property type="entry name" value="Peripla_BP_3"/>
    <property type="match status" value="1"/>
</dbReference>
<keyword evidence="2" id="KW-0238">DNA-binding</keyword>
<dbReference type="InterPro" id="IPR000843">
    <property type="entry name" value="HTH_LacI"/>
</dbReference>
<sequence length="335" mass="37560">MASIRDVARRAKVSPATVSRFLNQDPALSITKETKQRIEQAVSDLDYKKKSTVGQKKNSSVGILTIMSEEAEIDDPYFRSIRLGIVQEAKTQKIAANRIYRVNDQLDFRVLKGLGAVIIVGHMGTEILEEVKKQNESIIIADDPFSPRETDAIFVDLEQAMTDHLERLYRDGHREMVYIGGYRRTIDITGQYQEQDNDIRAFTYSAWMKAHNLTSRSYLGEWAALDGMRLTEKMLKEGKPTAIIAGSDPMAVGVYRAVQKAGLQIPEDISVVSFDNIEVASFLTRPLSTVDLEATELGRIALRMARDKIIGERTIPMQAKIPAKVIVRGSEQAIK</sequence>
<evidence type="ECO:0000256" key="1">
    <source>
        <dbReference type="ARBA" id="ARBA00023015"/>
    </source>
</evidence>
<dbReference type="RefSeq" id="WP_016172652.1">
    <property type="nucleotide sequence ID" value="NZ_KE136354.1"/>
</dbReference>
<dbReference type="Gene3D" id="3.40.50.2300">
    <property type="match status" value="2"/>
</dbReference>
<keyword evidence="1" id="KW-0805">Transcription regulation</keyword>
<dbReference type="GO" id="GO:0003700">
    <property type="term" value="F:DNA-binding transcription factor activity"/>
    <property type="evidence" value="ECO:0007669"/>
    <property type="project" value="TreeGrafter"/>
</dbReference>
<dbReference type="Gene3D" id="1.10.260.40">
    <property type="entry name" value="lambda repressor-like DNA-binding domains"/>
    <property type="match status" value="1"/>
</dbReference>
<dbReference type="SUPFAM" id="SSF47413">
    <property type="entry name" value="lambda repressor-like DNA-binding domains"/>
    <property type="match status" value="1"/>
</dbReference>
<dbReference type="SUPFAM" id="SSF53822">
    <property type="entry name" value="Periplasmic binding protein-like I"/>
    <property type="match status" value="1"/>
</dbReference>
<dbReference type="InterPro" id="IPR010982">
    <property type="entry name" value="Lambda_DNA-bd_dom_sf"/>
</dbReference>
<protein>
    <recommendedName>
        <fullName evidence="4">HTH lacI-type domain-containing protein</fullName>
    </recommendedName>
</protein>